<dbReference type="Proteomes" id="UP000588647">
    <property type="component" value="Unassembled WGS sequence"/>
</dbReference>
<dbReference type="RefSeq" id="WP_183206802.1">
    <property type="nucleotide sequence ID" value="NZ_JAAAMM010000001.1"/>
</dbReference>
<reference evidence="2 3" key="1">
    <citation type="submission" date="2020-08" db="EMBL/GenBank/DDBJ databases">
        <title>Genomic Encyclopedia of Type Strains, Phase IV (KMG-IV): sequencing the most valuable type-strain genomes for metagenomic binning, comparative biology and taxonomic classification.</title>
        <authorList>
            <person name="Goeker M."/>
        </authorList>
    </citation>
    <scope>NUCLEOTIDE SEQUENCE [LARGE SCALE GENOMIC DNA]</scope>
    <source>
        <strain evidence="2 3">DSM 103570</strain>
    </source>
</reference>
<keyword evidence="1" id="KW-0812">Transmembrane</keyword>
<comment type="caution">
    <text evidence="2">The sequence shown here is derived from an EMBL/GenBank/DDBJ whole genome shotgun (WGS) entry which is preliminary data.</text>
</comment>
<dbReference type="EMBL" id="JACIEM010000001">
    <property type="protein sequence ID" value="MBB4002341.1"/>
    <property type="molecule type" value="Genomic_DNA"/>
</dbReference>
<dbReference type="AlphaFoldDB" id="A0A7W6HC51"/>
<gene>
    <name evidence="2" type="ORF">GGR03_001388</name>
</gene>
<organism evidence="2 3">
    <name type="scientific">Aurantimonas endophytica</name>
    <dbReference type="NCBI Taxonomy" id="1522175"/>
    <lineage>
        <taxon>Bacteria</taxon>
        <taxon>Pseudomonadati</taxon>
        <taxon>Pseudomonadota</taxon>
        <taxon>Alphaproteobacteria</taxon>
        <taxon>Hyphomicrobiales</taxon>
        <taxon>Aurantimonadaceae</taxon>
        <taxon>Aurantimonas</taxon>
    </lineage>
</organism>
<evidence type="ECO:0000313" key="3">
    <source>
        <dbReference type="Proteomes" id="UP000588647"/>
    </source>
</evidence>
<keyword evidence="1" id="KW-0472">Membrane</keyword>
<keyword evidence="3" id="KW-1185">Reference proteome</keyword>
<sequence length="228" mass="25189">MMQTMDLRRVRPSFNGREFLAEFHWMTVIISLLSGGAVGSIITAAVGSWRNRVQPVSYLLEIKPIFDGNVGFPDSSAELSIPIDGEVFSFKNLHVVDIQISNTGNNDRSSFSWGITLPSGCQAVSGSIETPDRHHTSNWVSLPSPLNALQEVDLSLSPFNRGDGYRVKLYVTFEGDHAVEDPIIGTAEPVRFIRANNREILLELMASAAYGGRITLEAIMSSLRTMFR</sequence>
<feature type="transmembrane region" description="Helical" evidence="1">
    <location>
        <begin position="23"/>
        <end position="46"/>
    </location>
</feature>
<keyword evidence="1" id="KW-1133">Transmembrane helix</keyword>
<name>A0A7W6HC51_9HYPH</name>
<evidence type="ECO:0000313" key="2">
    <source>
        <dbReference type="EMBL" id="MBB4002341.1"/>
    </source>
</evidence>
<evidence type="ECO:0000256" key="1">
    <source>
        <dbReference type="SAM" id="Phobius"/>
    </source>
</evidence>
<accession>A0A7W6HC51</accession>
<proteinExistence type="predicted"/>
<protein>
    <submittedName>
        <fullName evidence="2">Uncharacterized protein</fullName>
    </submittedName>
</protein>